<dbReference type="Proteomes" id="UP001596109">
    <property type="component" value="Unassembled WGS sequence"/>
</dbReference>
<evidence type="ECO:0000256" key="5">
    <source>
        <dbReference type="ARBA" id="ARBA00022989"/>
    </source>
</evidence>
<keyword evidence="9" id="KW-1185">Reference proteome</keyword>
<dbReference type="InterPro" id="IPR032808">
    <property type="entry name" value="DoxX"/>
</dbReference>
<feature type="transmembrane region" description="Helical" evidence="7">
    <location>
        <begin position="97"/>
        <end position="118"/>
    </location>
</feature>
<evidence type="ECO:0000256" key="2">
    <source>
        <dbReference type="ARBA" id="ARBA00006679"/>
    </source>
</evidence>
<feature type="transmembrane region" description="Helical" evidence="7">
    <location>
        <begin position="48"/>
        <end position="67"/>
    </location>
</feature>
<evidence type="ECO:0000256" key="3">
    <source>
        <dbReference type="ARBA" id="ARBA00022475"/>
    </source>
</evidence>
<feature type="transmembrane region" description="Helical" evidence="7">
    <location>
        <begin position="74"/>
        <end position="91"/>
    </location>
</feature>
<comment type="similarity">
    <text evidence="2">Belongs to the DoxX family.</text>
</comment>
<keyword evidence="4 7" id="KW-0812">Transmembrane</keyword>
<dbReference type="EMBL" id="JBHSNO010000008">
    <property type="protein sequence ID" value="MFC5590535.1"/>
    <property type="molecule type" value="Genomic_DNA"/>
</dbReference>
<name>A0ABW0TNP0_9BACL</name>
<accession>A0ABW0TNP0</accession>
<dbReference type="Pfam" id="PF07681">
    <property type="entry name" value="DoxX"/>
    <property type="match status" value="1"/>
</dbReference>
<dbReference type="PANTHER" id="PTHR33452:SF1">
    <property type="entry name" value="INNER MEMBRANE PROTEIN YPHA-RELATED"/>
    <property type="match status" value="1"/>
</dbReference>
<keyword evidence="5 7" id="KW-1133">Transmembrane helix</keyword>
<dbReference type="InterPro" id="IPR051907">
    <property type="entry name" value="DoxX-like_oxidoreductase"/>
</dbReference>
<keyword evidence="6 7" id="KW-0472">Membrane</keyword>
<protein>
    <submittedName>
        <fullName evidence="8">DoxX family protein</fullName>
    </submittedName>
</protein>
<proteinExistence type="inferred from homology"/>
<organism evidence="8 9">
    <name type="scientific">Sporosarcina soli</name>
    <dbReference type="NCBI Taxonomy" id="334736"/>
    <lineage>
        <taxon>Bacteria</taxon>
        <taxon>Bacillati</taxon>
        <taxon>Bacillota</taxon>
        <taxon>Bacilli</taxon>
        <taxon>Bacillales</taxon>
        <taxon>Caryophanaceae</taxon>
        <taxon>Sporosarcina</taxon>
    </lineage>
</organism>
<evidence type="ECO:0000256" key="7">
    <source>
        <dbReference type="SAM" id="Phobius"/>
    </source>
</evidence>
<comment type="caution">
    <text evidence="8">The sequence shown here is derived from an EMBL/GenBank/DDBJ whole genome shotgun (WGS) entry which is preliminary data.</text>
</comment>
<reference evidence="9" key="1">
    <citation type="journal article" date="2019" name="Int. J. Syst. Evol. Microbiol.">
        <title>The Global Catalogue of Microorganisms (GCM) 10K type strain sequencing project: providing services to taxonomists for standard genome sequencing and annotation.</title>
        <authorList>
            <consortium name="The Broad Institute Genomics Platform"/>
            <consortium name="The Broad Institute Genome Sequencing Center for Infectious Disease"/>
            <person name="Wu L."/>
            <person name="Ma J."/>
        </authorList>
    </citation>
    <scope>NUCLEOTIDE SEQUENCE [LARGE SCALE GENOMIC DNA]</scope>
    <source>
        <strain evidence="9">CGMCC 4.1434</strain>
    </source>
</reference>
<sequence length="133" mass="14124">MSNKNEVGKLLLRIVLGLVFLANGFTKFQGGIENTAGWFESIGIPGYLAYAVGTIELVGGIAIILGLGTRIVSLLFGIIMVGAIFTVNLPAGFLNGYVFDLVLLVLAVHIVLNGSKLYSLDQLIVKGKEARNS</sequence>
<dbReference type="RefSeq" id="WP_381437166.1">
    <property type="nucleotide sequence ID" value="NZ_JBHSNO010000008.1"/>
</dbReference>
<evidence type="ECO:0000313" key="8">
    <source>
        <dbReference type="EMBL" id="MFC5590535.1"/>
    </source>
</evidence>
<evidence type="ECO:0000256" key="1">
    <source>
        <dbReference type="ARBA" id="ARBA00004651"/>
    </source>
</evidence>
<evidence type="ECO:0000313" key="9">
    <source>
        <dbReference type="Proteomes" id="UP001596109"/>
    </source>
</evidence>
<dbReference type="PANTHER" id="PTHR33452">
    <property type="entry name" value="OXIDOREDUCTASE CATD-RELATED"/>
    <property type="match status" value="1"/>
</dbReference>
<keyword evidence="3" id="KW-1003">Cell membrane</keyword>
<gene>
    <name evidence="8" type="ORF">ACFPRA_16635</name>
</gene>
<evidence type="ECO:0000256" key="6">
    <source>
        <dbReference type="ARBA" id="ARBA00023136"/>
    </source>
</evidence>
<evidence type="ECO:0000256" key="4">
    <source>
        <dbReference type="ARBA" id="ARBA00022692"/>
    </source>
</evidence>
<comment type="subcellular location">
    <subcellularLocation>
        <location evidence="1">Cell membrane</location>
        <topology evidence="1">Multi-pass membrane protein</topology>
    </subcellularLocation>
</comment>